<sequence>MDRQIQKQAWSISIERYTGLKTKKLPSNDGSFFAKQINIFTF</sequence>
<keyword evidence="2" id="KW-1185">Reference proteome</keyword>
<accession>A0A0L8VBP2</accession>
<dbReference type="Proteomes" id="UP000036958">
    <property type="component" value="Unassembled WGS sequence"/>
</dbReference>
<dbReference type="AlphaFoldDB" id="A0A0L8VBP2"/>
<organism evidence="1 2">
    <name type="scientific">Sunxiuqinia dokdonensis</name>
    <dbReference type="NCBI Taxonomy" id="1409788"/>
    <lineage>
        <taxon>Bacteria</taxon>
        <taxon>Pseudomonadati</taxon>
        <taxon>Bacteroidota</taxon>
        <taxon>Bacteroidia</taxon>
        <taxon>Marinilabiliales</taxon>
        <taxon>Prolixibacteraceae</taxon>
        <taxon>Sunxiuqinia</taxon>
    </lineage>
</organism>
<proteinExistence type="predicted"/>
<comment type="caution">
    <text evidence="1">The sequence shown here is derived from an EMBL/GenBank/DDBJ whole genome shotgun (WGS) entry which is preliminary data.</text>
</comment>
<evidence type="ECO:0000313" key="2">
    <source>
        <dbReference type="Proteomes" id="UP000036958"/>
    </source>
</evidence>
<evidence type="ECO:0000313" key="1">
    <source>
        <dbReference type="EMBL" id="KOH45876.1"/>
    </source>
</evidence>
<dbReference type="EMBL" id="LGIA01000062">
    <property type="protein sequence ID" value="KOH45876.1"/>
    <property type="molecule type" value="Genomic_DNA"/>
</dbReference>
<protein>
    <submittedName>
        <fullName evidence="1">Uncharacterized protein</fullName>
    </submittedName>
</protein>
<name>A0A0L8VBP2_9BACT</name>
<dbReference type="STRING" id="1409788.NC99_13080"/>
<reference evidence="2" key="1">
    <citation type="submission" date="2015-07" db="EMBL/GenBank/DDBJ databases">
        <title>Genome sequencing of Sunxiuqinia dokdonensis strain SK.</title>
        <authorList>
            <person name="Ahn S."/>
            <person name="Kim B.-C."/>
        </authorList>
    </citation>
    <scope>NUCLEOTIDE SEQUENCE [LARGE SCALE GENOMIC DNA]</scope>
    <source>
        <strain evidence="2">SK</strain>
    </source>
</reference>
<gene>
    <name evidence="1" type="ORF">NC99_13080</name>
</gene>